<proteinExistence type="predicted"/>
<sequence>MTNIVEGVLDFANNRIQEGIRPNIITIRNTGTIARDIKFNDNGATHFWCNDVSGAHWHLFGETVPKASNVFELRDDGVWLVRGEHNERDRFLTGWTRNV</sequence>
<dbReference type="EMBL" id="MDYQ01000419">
    <property type="protein sequence ID" value="PRP75128.1"/>
    <property type="molecule type" value="Genomic_DNA"/>
</dbReference>
<name>A0A2P6MTU6_9EUKA</name>
<accession>A0A2P6MTU6</accession>
<comment type="caution">
    <text evidence="1">The sequence shown here is derived from an EMBL/GenBank/DDBJ whole genome shotgun (WGS) entry which is preliminary data.</text>
</comment>
<evidence type="ECO:0000313" key="1">
    <source>
        <dbReference type="EMBL" id="PRP75128.1"/>
    </source>
</evidence>
<evidence type="ECO:0000313" key="2">
    <source>
        <dbReference type="Proteomes" id="UP000241769"/>
    </source>
</evidence>
<keyword evidence="2" id="KW-1185">Reference proteome</keyword>
<dbReference type="InParanoid" id="A0A2P6MTU6"/>
<protein>
    <submittedName>
        <fullName evidence="1">Uncharacterized protein</fullName>
    </submittedName>
</protein>
<reference evidence="1 2" key="1">
    <citation type="journal article" date="2018" name="Genome Biol. Evol.">
        <title>Multiple Roots of Fruiting Body Formation in Amoebozoa.</title>
        <authorList>
            <person name="Hillmann F."/>
            <person name="Forbes G."/>
            <person name="Novohradska S."/>
            <person name="Ferling I."/>
            <person name="Riege K."/>
            <person name="Groth M."/>
            <person name="Westermann M."/>
            <person name="Marz M."/>
            <person name="Spaller T."/>
            <person name="Winckler T."/>
            <person name="Schaap P."/>
            <person name="Glockner G."/>
        </authorList>
    </citation>
    <scope>NUCLEOTIDE SEQUENCE [LARGE SCALE GENOMIC DNA]</scope>
    <source>
        <strain evidence="1 2">Jena</strain>
    </source>
</reference>
<organism evidence="1 2">
    <name type="scientific">Planoprotostelium fungivorum</name>
    <dbReference type="NCBI Taxonomy" id="1890364"/>
    <lineage>
        <taxon>Eukaryota</taxon>
        <taxon>Amoebozoa</taxon>
        <taxon>Evosea</taxon>
        <taxon>Variosea</taxon>
        <taxon>Cavosteliida</taxon>
        <taxon>Cavosteliaceae</taxon>
        <taxon>Planoprotostelium</taxon>
    </lineage>
</organism>
<gene>
    <name evidence="1" type="ORF">PROFUN_03964</name>
</gene>
<dbReference type="AlphaFoldDB" id="A0A2P6MTU6"/>
<dbReference type="Proteomes" id="UP000241769">
    <property type="component" value="Unassembled WGS sequence"/>
</dbReference>